<protein>
    <submittedName>
        <fullName evidence="6">Transcriptional regulator, LysR family</fullName>
    </submittedName>
</protein>
<evidence type="ECO:0000256" key="4">
    <source>
        <dbReference type="ARBA" id="ARBA00023163"/>
    </source>
</evidence>
<evidence type="ECO:0000256" key="2">
    <source>
        <dbReference type="ARBA" id="ARBA00023015"/>
    </source>
</evidence>
<dbReference type="Gene3D" id="3.40.190.10">
    <property type="entry name" value="Periplasmic binding protein-like II"/>
    <property type="match status" value="2"/>
</dbReference>
<dbReference type="SUPFAM" id="SSF53850">
    <property type="entry name" value="Periplasmic binding protein-like II"/>
    <property type="match status" value="1"/>
</dbReference>
<dbReference type="GO" id="GO:0003677">
    <property type="term" value="F:DNA binding"/>
    <property type="evidence" value="ECO:0007669"/>
    <property type="project" value="UniProtKB-KW"/>
</dbReference>
<evidence type="ECO:0000313" key="6">
    <source>
        <dbReference type="EMBL" id="CUR59735.1"/>
    </source>
</evidence>
<dbReference type="AlphaFoldDB" id="A0A2P2CCN4"/>
<dbReference type="GO" id="GO:0032993">
    <property type="term" value="C:protein-DNA complex"/>
    <property type="evidence" value="ECO:0007669"/>
    <property type="project" value="TreeGrafter"/>
</dbReference>
<keyword evidence="4" id="KW-0804">Transcription</keyword>
<dbReference type="EMBL" id="CZKB01000011">
    <property type="protein sequence ID" value="CUR59735.1"/>
    <property type="molecule type" value="Genomic_DNA"/>
</dbReference>
<proteinExistence type="inferred from homology"/>
<keyword evidence="2" id="KW-0805">Transcription regulation</keyword>
<dbReference type="CDD" id="cd08414">
    <property type="entry name" value="PBP2_LTTR_aromatics_like"/>
    <property type="match status" value="1"/>
</dbReference>
<dbReference type="GO" id="GO:0003700">
    <property type="term" value="F:DNA-binding transcription factor activity"/>
    <property type="evidence" value="ECO:0007669"/>
    <property type="project" value="InterPro"/>
</dbReference>
<evidence type="ECO:0000256" key="1">
    <source>
        <dbReference type="ARBA" id="ARBA00009437"/>
    </source>
</evidence>
<comment type="similarity">
    <text evidence="1">Belongs to the LysR transcriptional regulatory family.</text>
</comment>
<dbReference type="InterPro" id="IPR036390">
    <property type="entry name" value="WH_DNA-bd_sf"/>
</dbReference>
<keyword evidence="3" id="KW-0238">DNA-binding</keyword>
<dbReference type="InterPro" id="IPR000847">
    <property type="entry name" value="LysR_HTH_N"/>
</dbReference>
<dbReference type="Pfam" id="PF03466">
    <property type="entry name" value="LysR_substrate"/>
    <property type="match status" value="1"/>
</dbReference>
<feature type="domain" description="HTH lysR-type" evidence="5">
    <location>
        <begin position="1"/>
        <end position="58"/>
    </location>
</feature>
<gene>
    <name evidence="6" type="ORF">NOCA1190067</name>
</gene>
<evidence type="ECO:0000256" key="3">
    <source>
        <dbReference type="ARBA" id="ARBA00023125"/>
    </source>
</evidence>
<dbReference type="FunFam" id="1.10.10.10:FF:000001">
    <property type="entry name" value="LysR family transcriptional regulator"/>
    <property type="match status" value="1"/>
</dbReference>
<reference evidence="6" key="1">
    <citation type="submission" date="2015-08" db="EMBL/GenBank/DDBJ databases">
        <authorList>
            <person name="Babu N.S."/>
            <person name="Beckwith C.J."/>
            <person name="Beseler K.G."/>
            <person name="Brison A."/>
            <person name="Carone J.V."/>
            <person name="Caskin T.P."/>
            <person name="Diamond M."/>
            <person name="Durham M.E."/>
            <person name="Foxe J.M."/>
            <person name="Go M."/>
            <person name="Henderson B.A."/>
            <person name="Jones I.B."/>
            <person name="McGettigan J.A."/>
            <person name="Micheletti S.J."/>
            <person name="Nasrallah M.E."/>
            <person name="Ortiz D."/>
            <person name="Piller C.R."/>
            <person name="Privatt S.R."/>
            <person name="Schneider S.L."/>
            <person name="Sharp S."/>
            <person name="Smith T.C."/>
            <person name="Stanton J.D."/>
            <person name="Ullery H.E."/>
            <person name="Wilson R.J."/>
            <person name="Serrano M.G."/>
            <person name="Buck G."/>
            <person name="Lee V."/>
            <person name="Wang Y."/>
            <person name="Carvalho R."/>
            <person name="Voegtly L."/>
            <person name="Shi R."/>
            <person name="Duckworth R."/>
            <person name="Johnson A."/>
            <person name="Loviza R."/>
            <person name="Walstead R."/>
            <person name="Shah Z."/>
            <person name="Kiflezghi M."/>
            <person name="Wade K."/>
            <person name="Ball S.L."/>
            <person name="Bradley K.W."/>
            <person name="Asai D.J."/>
            <person name="Bowman C.A."/>
            <person name="Russell D.A."/>
            <person name="Pope W.H."/>
            <person name="Jacobs-Sera D."/>
            <person name="Hendrix R.W."/>
            <person name="Hatfull G.F."/>
        </authorList>
    </citation>
    <scope>NUCLEOTIDE SEQUENCE</scope>
</reference>
<dbReference type="PROSITE" id="PS50931">
    <property type="entry name" value="HTH_LYSR"/>
    <property type="match status" value="1"/>
</dbReference>
<sequence>MELRHLRYFAAVAETKHFGRAADRLHLAQPALSQAIRQLEAELGTPLFVRTTRQVNLTPAGEFLRGETTRILAAIDDSVRGVRRIAEGRQGLLRIAFTGTAAHTQLPRIARAVKRELPGLALEIHADLLTAAQVAGLTDGSLDLGVLRPPTTGDALTVRTIAREPLVLAVAADHRLADEPVVSMADLRTEDFIAFTGASSVVNEAVLRSCREAGFTPTVSHQAPGTTVMLPLVAADLGVALVPASVRASPLAGVVFRDVPDAASLDLALAWRTDDPDPALLAVLEVLEAAGLFSPTPEPDEVVR</sequence>
<dbReference type="PANTHER" id="PTHR30346">
    <property type="entry name" value="TRANSCRIPTIONAL DUAL REGULATOR HCAR-RELATED"/>
    <property type="match status" value="1"/>
</dbReference>
<evidence type="ECO:0000259" key="5">
    <source>
        <dbReference type="PROSITE" id="PS50931"/>
    </source>
</evidence>
<dbReference type="Gene3D" id="1.10.10.10">
    <property type="entry name" value="Winged helix-like DNA-binding domain superfamily/Winged helix DNA-binding domain"/>
    <property type="match status" value="1"/>
</dbReference>
<name>A0A2P2CCN4_9ZZZZ</name>
<dbReference type="PANTHER" id="PTHR30346:SF17">
    <property type="entry name" value="LYSR FAMILY TRANSCRIPTIONAL REGULATOR"/>
    <property type="match status" value="1"/>
</dbReference>
<dbReference type="InterPro" id="IPR005119">
    <property type="entry name" value="LysR_subst-bd"/>
</dbReference>
<dbReference type="PRINTS" id="PR00039">
    <property type="entry name" value="HTHLYSR"/>
</dbReference>
<dbReference type="Pfam" id="PF00126">
    <property type="entry name" value="HTH_1"/>
    <property type="match status" value="1"/>
</dbReference>
<accession>A0A2P2CCN4</accession>
<dbReference type="InterPro" id="IPR036388">
    <property type="entry name" value="WH-like_DNA-bd_sf"/>
</dbReference>
<organism evidence="6">
    <name type="scientific">metagenome</name>
    <dbReference type="NCBI Taxonomy" id="256318"/>
    <lineage>
        <taxon>unclassified sequences</taxon>
        <taxon>metagenomes</taxon>
    </lineage>
</organism>
<dbReference type="SUPFAM" id="SSF46785">
    <property type="entry name" value="Winged helix' DNA-binding domain"/>
    <property type="match status" value="1"/>
</dbReference>